<evidence type="ECO:0000256" key="1">
    <source>
        <dbReference type="SAM" id="Phobius"/>
    </source>
</evidence>
<feature type="transmembrane region" description="Helical" evidence="1">
    <location>
        <begin position="48"/>
        <end position="69"/>
    </location>
</feature>
<evidence type="ECO:0000313" key="2">
    <source>
        <dbReference type="EMBL" id="SKC98259.1"/>
    </source>
</evidence>
<keyword evidence="3" id="KW-1185">Reference proteome</keyword>
<organism evidence="2 3">
    <name type="scientific">Chitinophaga ginsengisegetis</name>
    <dbReference type="NCBI Taxonomy" id="393003"/>
    <lineage>
        <taxon>Bacteria</taxon>
        <taxon>Pseudomonadati</taxon>
        <taxon>Bacteroidota</taxon>
        <taxon>Chitinophagia</taxon>
        <taxon>Chitinophagales</taxon>
        <taxon>Chitinophagaceae</taxon>
        <taxon>Chitinophaga</taxon>
    </lineage>
</organism>
<dbReference type="EMBL" id="FUZZ01000001">
    <property type="protein sequence ID" value="SKC98259.1"/>
    <property type="molecule type" value="Genomic_DNA"/>
</dbReference>
<feature type="transmembrane region" description="Helical" evidence="1">
    <location>
        <begin position="156"/>
        <end position="175"/>
    </location>
</feature>
<dbReference type="Proteomes" id="UP000190166">
    <property type="component" value="Unassembled WGS sequence"/>
</dbReference>
<keyword evidence="1" id="KW-1133">Transmembrane helix</keyword>
<keyword evidence="1" id="KW-0812">Transmembrane</keyword>
<feature type="transmembrane region" description="Helical" evidence="1">
    <location>
        <begin position="75"/>
        <end position="96"/>
    </location>
</feature>
<dbReference type="RefSeq" id="WP_079468426.1">
    <property type="nucleotide sequence ID" value="NZ_FUZZ01000001.1"/>
</dbReference>
<sequence length="216" mass="25346">MEDKEMIHLWKTYDKKLEETLLFNKEVAADITRIKVQHFIASMKPIKMFTIIVGILWVAFVDTLIINFFHVASLFFLVSAGIQVLLTQVAIVIYLYQLILVHQLDIDEPVLAAQEKLSQLKASTLWVARLLFLQLPVWTTFYLTKDMLLHGNTVLVLIQVLVTAAFTYPAVWLFLNIRYENREKKWFRLIFKGKEWDPIIKSMDLLRQVREYRSAG</sequence>
<accession>A0A1T5NDJ5</accession>
<protein>
    <submittedName>
        <fullName evidence="2">Uncharacterized protein</fullName>
    </submittedName>
</protein>
<feature type="transmembrane region" description="Helical" evidence="1">
    <location>
        <begin position="126"/>
        <end position="144"/>
    </location>
</feature>
<gene>
    <name evidence="2" type="ORF">SAMN05660461_1141</name>
</gene>
<proteinExistence type="predicted"/>
<reference evidence="2 3" key="1">
    <citation type="submission" date="2017-02" db="EMBL/GenBank/DDBJ databases">
        <authorList>
            <person name="Peterson S.W."/>
        </authorList>
    </citation>
    <scope>NUCLEOTIDE SEQUENCE [LARGE SCALE GENOMIC DNA]</scope>
    <source>
        <strain evidence="2 3">DSM 18108</strain>
    </source>
</reference>
<dbReference type="AlphaFoldDB" id="A0A1T5NDJ5"/>
<evidence type="ECO:0000313" key="3">
    <source>
        <dbReference type="Proteomes" id="UP000190166"/>
    </source>
</evidence>
<keyword evidence="1" id="KW-0472">Membrane</keyword>
<name>A0A1T5NDJ5_9BACT</name>
<dbReference type="STRING" id="393003.SAMN05660461_1141"/>